<dbReference type="EMBL" id="CAJDYZ010002158">
    <property type="protein sequence ID" value="CAD1469300.1"/>
    <property type="molecule type" value="Genomic_DNA"/>
</dbReference>
<dbReference type="Proteomes" id="UP000752696">
    <property type="component" value="Unassembled WGS sequence"/>
</dbReference>
<reference evidence="1" key="1">
    <citation type="submission" date="2020-07" db="EMBL/GenBank/DDBJ databases">
        <authorList>
            <person name="Nazaruddin N."/>
        </authorList>
    </citation>
    <scope>NUCLEOTIDE SEQUENCE</scope>
</reference>
<feature type="non-terminal residue" evidence="1">
    <location>
        <position position="1"/>
    </location>
</feature>
<gene>
    <name evidence="1" type="ORF">MHI_LOCUS119867</name>
</gene>
<keyword evidence="2" id="KW-1185">Reference proteome</keyword>
<organism evidence="1 2">
    <name type="scientific">Heterotrigona itama</name>
    <dbReference type="NCBI Taxonomy" id="395501"/>
    <lineage>
        <taxon>Eukaryota</taxon>
        <taxon>Metazoa</taxon>
        <taxon>Ecdysozoa</taxon>
        <taxon>Arthropoda</taxon>
        <taxon>Hexapoda</taxon>
        <taxon>Insecta</taxon>
        <taxon>Pterygota</taxon>
        <taxon>Neoptera</taxon>
        <taxon>Endopterygota</taxon>
        <taxon>Hymenoptera</taxon>
        <taxon>Apocrita</taxon>
        <taxon>Aculeata</taxon>
        <taxon>Apoidea</taxon>
        <taxon>Anthophila</taxon>
        <taxon>Apidae</taxon>
        <taxon>Heterotrigona</taxon>
    </lineage>
</organism>
<sequence>KKIKLLQLRSGLLKFSHVSQADTYKEVLLTFSQKIMLDDTRIRIMQQVTRFIDSETICEQSRSLTF</sequence>
<name>A0A6V7GVI8_9HYME</name>
<comment type="caution">
    <text evidence="1">The sequence shown here is derived from an EMBL/GenBank/DDBJ whole genome shotgun (WGS) entry which is preliminary data.</text>
</comment>
<proteinExistence type="predicted"/>
<evidence type="ECO:0000313" key="1">
    <source>
        <dbReference type="EMBL" id="CAD1469300.1"/>
    </source>
</evidence>
<protein>
    <submittedName>
        <fullName evidence="1">Uncharacterized protein</fullName>
    </submittedName>
</protein>
<feature type="non-terminal residue" evidence="1">
    <location>
        <position position="66"/>
    </location>
</feature>
<evidence type="ECO:0000313" key="2">
    <source>
        <dbReference type="Proteomes" id="UP000752696"/>
    </source>
</evidence>
<accession>A0A6V7GVI8</accession>
<dbReference type="AlphaFoldDB" id="A0A6V7GVI8"/>